<organism evidence="2 3">
    <name type="scientific">Alternaria dauci</name>
    <dbReference type="NCBI Taxonomy" id="48095"/>
    <lineage>
        <taxon>Eukaryota</taxon>
        <taxon>Fungi</taxon>
        <taxon>Dikarya</taxon>
        <taxon>Ascomycota</taxon>
        <taxon>Pezizomycotina</taxon>
        <taxon>Dothideomycetes</taxon>
        <taxon>Pleosporomycetidae</taxon>
        <taxon>Pleosporales</taxon>
        <taxon>Pleosporineae</taxon>
        <taxon>Pleosporaceae</taxon>
        <taxon>Alternaria</taxon>
        <taxon>Alternaria sect. Porri</taxon>
    </lineage>
</organism>
<reference evidence="2 3" key="1">
    <citation type="submission" date="2024-09" db="EMBL/GenBank/DDBJ databases">
        <title>T2T genomes of carrot and Alternaria dauci and their utility for understanding host-pathogen interaction during carrot leaf blight disease.</title>
        <authorList>
            <person name="Liu W."/>
            <person name="Xu S."/>
            <person name="Ou C."/>
            <person name="Liu X."/>
            <person name="Zhuang F."/>
            <person name="Deng X.W."/>
        </authorList>
    </citation>
    <scope>NUCLEOTIDE SEQUENCE [LARGE SCALE GENOMIC DNA]</scope>
    <source>
        <strain evidence="2 3">A2016</strain>
    </source>
</reference>
<gene>
    <name evidence="2" type="ORF">ACET3X_004643</name>
</gene>
<keyword evidence="3" id="KW-1185">Reference proteome</keyword>
<feature type="chain" id="PRO_5046265423" evidence="1">
    <location>
        <begin position="20"/>
        <end position="89"/>
    </location>
</feature>
<comment type="caution">
    <text evidence="2">The sequence shown here is derived from an EMBL/GenBank/DDBJ whole genome shotgun (WGS) entry which is preliminary data.</text>
</comment>
<dbReference type="Proteomes" id="UP001578633">
    <property type="component" value="Chromosome 3"/>
</dbReference>
<sequence length="89" mass="9030">MKFAASSLITLALAVSVNAICNIGGGFGTVGDKDCCWGGDQGADACLRQNGGIACTQVGNAESKNFCINMGIPSSKCDWKGPALSKGKE</sequence>
<evidence type="ECO:0000256" key="1">
    <source>
        <dbReference type="SAM" id="SignalP"/>
    </source>
</evidence>
<evidence type="ECO:0000313" key="2">
    <source>
        <dbReference type="EMBL" id="KAL1798037.1"/>
    </source>
</evidence>
<proteinExistence type="predicted"/>
<dbReference type="RefSeq" id="XP_069308621.1">
    <property type="nucleotide sequence ID" value="XM_069450870.1"/>
</dbReference>
<feature type="signal peptide" evidence="1">
    <location>
        <begin position="1"/>
        <end position="19"/>
    </location>
</feature>
<keyword evidence="1" id="KW-0732">Signal</keyword>
<dbReference type="EMBL" id="JBHGVX010000003">
    <property type="protein sequence ID" value="KAL1798037.1"/>
    <property type="molecule type" value="Genomic_DNA"/>
</dbReference>
<protein>
    <submittedName>
        <fullName evidence="2">Uncharacterized protein</fullName>
    </submittedName>
</protein>
<dbReference type="GeneID" id="96084965"/>
<evidence type="ECO:0000313" key="3">
    <source>
        <dbReference type="Proteomes" id="UP001578633"/>
    </source>
</evidence>
<accession>A0ABR3UNH6</accession>
<name>A0ABR3UNH6_9PLEO</name>